<evidence type="ECO:0000256" key="6">
    <source>
        <dbReference type="ARBA" id="ARBA00023244"/>
    </source>
</evidence>
<dbReference type="AlphaFoldDB" id="A0A0R1RH07"/>
<dbReference type="InterPro" id="IPR036803">
    <property type="entry name" value="Porphobilinogen_deaminase_C_sf"/>
</dbReference>
<dbReference type="STRING" id="1114972.FD35_GL002191"/>
<evidence type="ECO:0000259" key="10">
    <source>
        <dbReference type="Pfam" id="PF03900"/>
    </source>
</evidence>
<evidence type="ECO:0000313" key="11">
    <source>
        <dbReference type="EMBL" id="KRL56151.1"/>
    </source>
</evidence>
<dbReference type="NCBIfam" id="TIGR00212">
    <property type="entry name" value="hemC"/>
    <property type="match status" value="1"/>
</dbReference>
<comment type="function">
    <text evidence="1 8">Tetrapolymerization of the monopyrrole PBG into the hydroxymethylbilane pre-uroporphyrinogen in several discrete steps.</text>
</comment>
<dbReference type="Proteomes" id="UP000051999">
    <property type="component" value="Unassembled WGS sequence"/>
</dbReference>
<reference evidence="11 12" key="1">
    <citation type="journal article" date="2015" name="Genome Announc.">
        <title>Expanding the biotechnology potential of lactobacilli through comparative genomics of 213 strains and associated genera.</title>
        <authorList>
            <person name="Sun Z."/>
            <person name="Harris H.M."/>
            <person name="McCann A."/>
            <person name="Guo C."/>
            <person name="Argimon S."/>
            <person name="Zhang W."/>
            <person name="Yang X."/>
            <person name="Jeffery I.B."/>
            <person name="Cooney J.C."/>
            <person name="Kagawa T.F."/>
            <person name="Liu W."/>
            <person name="Song Y."/>
            <person name="Salvetti E."/>
            <person name="Wrobel A."/>
            <person name="Rasinkangas P."/>
            <person name="Parkhill J."/>
            <person name="Rea M.C."/>
            <person name="O'Sullivan O."/>
            <person name="Ritari J."/>
            <person name="Douillard F.P."/>
            <person name="Paul Ross R."/>
            <person name="Yang R."/>
            <person name="Briner A.E."/>
            <person name="Felis G.E."/>
            <person name="de Vos W.M."/>
            <person name="Barrangou R."/>
            <person name="Klaenhammer T.R."/>
            <person name="Caufield P.W."/>
            <person name="Cui Y."/>
            <person name="Zhang H."/>
            <person name="O'Toole P.W."/>
        </authorList>
    </citation>
    <scope>NUCLEOTIDE SEQUENCE [LARGE SCALE GENOMIC DNA]</scope>
    <source>
        <strain evidence="11 12">DSM 15814</strain>
    </source>
</reference>
<feature type="modified residue" description="S-(dipyrrolylmethanemethyl)cysteine" evidence="8">
    <location>
        <position position="243"/>
    </location>
</feature>
<dbReference type="EMBL" id="AZFF01000005">
    <property type="protein sequence ID" value="KRL56151.1"/>
    <property type="molecule type" value="Genomic_DNA"/>
</dbReference>
<dbReference type="SUPFAM" id="SSF53850">
    <property type="entry name" value="Periplasmic binding protein-like II"/>
    <property type="match status" value="1"/>
</dbReference>
<evidence type="ECO:0000256" key="5">
    <source>
        <dbReference type="ARBA" id="ARBA00022679"/>
    </source>
</evidence>
<keyword evidence="12" id="KW-1185">Reference proteome</keyword>
<dbReference type="InterPro" id="IPR022417">
    <property type="entry name" value="Porphobilin_deaminase_N"/>
</dbReference>
<comment type="caution">
    <text evidence="11">The sequence shown here is derived from an EMBL/GenBank/DDBJ whole genome shotgun (WGS) entry which is preliminary data.</text>
</comment>
<evidence type="ECO:0000313" key="12">
    <source>
        <dbReference type="Proteomes" id="UP000051999"/>
    </source>
</evidence>
<dbReference type="eggNOG" id="COG0181">
    <property type="taxonomic scope" value="Bacteria"/>
</dbReference>
<gene>
    <name evidence="8" type="primary">hemC</name>
    <name evidence="11" type="ORF">FD35_GL002191</name>
</gene>
<dbReference type="InterPro" id="IPR000860">
    <property type="entry name" value="HemC"/>
</dbReference>
<evidence type="ECO:0000256" key="2">
    <source>
        <dbReference type="ARBA" id="ARBA00004735"/>
    </source>
</evidence>
<feature type="domain" description="Porphobilinogen deaminase C-terminal" evidence="10">
    <location>
        <begin position="228"/>
        <end position="293"/>
    </location>
</feature>
<evidence type="ECO:0000256" key="7">
    <source>
        <dbReference type="ARBA" id="ARBA00048169"/>
    </source>
</evidence>
<dbReference type="OrthoDB" id="9810298at2"/>
<comment type="miscellaneous">
    <text evidence="8">The porphobilinogen subunits are added to the dipyrromethane group.</text>
</comment>
<dbReference type="Gene3D" id="3.40.190.10">
    <property type="entry name" value="Periplasmic binding protein-like II"/>
    <property type="match status" value="2"/>
</dbReference>
<dbReference type="PIRSF" id="PIRSF001438">
    <property type="entry name" value="4pyrrol_synth_OHMeBilane_synth"/>
    <property type="match status" value="1"/>
</dbReference>
<protein>
    <recommendedName>
        <fullName evidence="8">Porphobilinogen deaminase</fullName>
        <shortName evidence="8">PBG</shortName>
        <ecNumber evidence="8">2.5.1.61</ecNumber>
    </recommendedName>
    <alternativeName>
        <fullName evidence="8">Hydroxymethylbilane synthase</fullName>
        <shortName evidence="8">HMBS</shortName>
    </alternativeName>
    <alternativeName>
        <fullName evidence="8">Pre-uroporphyrinogen synthase</fullName>
    </alternativeName>
</protein>
<dbReference type="FunFam" id="3.40.190.10:FF:000086">
    <property type="entry name" value="Probable porphobilinogen deaminase"/>
    <property type="match status" value="1"/>
</dbReference>
<dbReference type="FunFam" id="3.40.190.10:FF:000005">
    <property type="entry name" value="Porphobilinogen deaminase"/>
    <property type="match status" value="1"/>
</dbReference>
<comment type="subunit">
    <text evidence="4 8">Monomer.</text>
</comment>
<feature type="domain" description="Porphobilinogen deaminase N-terminal" evidence="9">
    <location>
        <begin position="6"/>
        <end position="214"/>
    </location>
</feature>
<dbReference type="InterPro" id="IPR022418">
    <property type="entry name" value="Porphobilinogen_deaminase_C"/>
</dbReference>
<dbReference type="PATRIC" id="fig|1114972.6.peg.2242"/>
<proteinExistence type="inferred from homology"/>
<evidence type="ECO:0000256" key="4">
    <source>
        <dbReference type="ARBA" id="ARBA00011245"/>
    </source>
</evidence>
<dbReference type="PRINTS" id="PR00151">
    <property type="entry name" value="PORPHBDMNASE"/>
</dbReference>
<organism evidence="11 12">
    <name type="scientific">Furfurilactobacillus rossiae DSM 15814</name>
    <dbReference type="NCBI Taxonomy" id="1114972"/>
    <lineage>
        <taxon>Bacteria</taxon>
        <taxon>Bacillati</taxon>
        <taxon>Bacillota</taxon>
        <taxon>Bacilli</taxon>
        <taxon>Lactobacillales</taxon>
        <taxon>Lactobacillaceae</taxon>
        <taxon>Furfurilactobacillus</taxon>
    </lineage>
</organism>
<dbReference type="Gene3D" id="3.30.160.40">
    <property type="entry name" value="Porphobilinogen deaminase, C-terminal domain"/>
    <property type="match status" value="1"/>
</dbReference>
<accession>A0A0R1RH07</accession>
<dbReference type="GO" id="GO:0006782">
    <property type="term" value="P:protoporphyrinogen IX biosynthetic process"/>
    <property type="evidence" value="ECO:0007669"/>
    <property type="project" value="UniProtKB-UniRule"/>
</dbReference>
<comment type="similarity">
    <text evidence="3 8">Belongs to the HMBS family.</text>
</comment>
<dbReference type="GO" id="GO:0005737">
    <property type="term" value="C:cytoplasm"/>
    <property type="evidence" value="ECO:0007669"/>
    <property type="project" value="UniProtKB-UniRule"/>
</dbReference>
<name>A0A0R1RH07_9LACO</name>
<dbReference type="SUPFAM" id="SSF54782">
    <property type="entry name" value="Porphobilinogen deaminase (hydroxymethylbilane synthase), C-terminal domain"/>
    <property type="match status" value="1"/>
</dbReference>
<keyword evidence="6 8" id="KW-0627">Porphyrin biosynthesis</keyword>
<dbReference type="GO" id="GO:0004418">
    <property type="term" value="F:hydroxymethylbilane synthase activity"/>
    <property type="evidence" value="ECO:0007669"/>
    <property type="project" value="UniProtKB-UniRule"/>
</dbReference>
<dbReference type="RefSeq" id="WP_017262901.1">
    <property type="nucleotide sequence ID" value="NZ_AUAW01000006.1"/>
</dbReference>
<dbReference type="PANTHER" id="PTHR11557:SF0">
    <property type="entry name" value="PORPHOBILINOGEN DEAMINASE"/>
    <property type="match status" value="1"/>
</dbReference>
<comment type="pathway">
    <text evidence="2">Porphyrin-containing compound metabolism; protoporphyrin-IX biosynthesis; coproporphyrinogen-III from 5-aminolevulinate: step 2/4.</text>
</comment>
<sequence length="309" mass="34022">MKSNVIIGSRKSRLAMIQSNIVKDALSDRWPEINFSIKEVTTQGDVDRTSSLEKIGGKGVFVKELEYELLNGDIDFAVHSLKDVMPRLPEQLMIGCIPPRESPYDCLITSTPMKSLDDLPQGARVGTGSSRRMGQLLHLRPDLKPVTLRGNVETRVNRVHDDDIDAIVIAEAGLNRLKLDLGDLYRLSLADVMLPAVGQGAMAIECRREDTDTQEIIAAINDQETNDCVTIERDFLRTVGGDCTNPIGGFATQSGDQFHFKGMITSVDGVHVFEDKRDGDLTDRLGYTSAKKLISEGALENTFGQGEEN</sequence>
<evidence type="ECO:0000256" key="1">
    <source>
        <dbReference type="ARBA" id="ARBA00002869"/>
    </source>
</evidence>
<keyword evidence="5 8" id="KW-0808">Transferase</keyword>
<dbReference type="HAMAP" id="MF_00260">
    <property type="entry name" value="Porphobil_deam"/>
    <property type="match status" value="1"/>
</dbReference>
<dbReference type="PANTHER" id="PTHR11557">
    <property type="entry name" value="PORPHOBILINOGEN DEAMINASE"/>
    <property type="match status" value="1"/>
</dbReference>
<comment type="catalytic activity">
    <reaction evidence="7 8">
        <text>4 porphobilinogen + H2O = hydroxymethylbilane + 4 NH4(+)</text>
        <dbReference type="Rhea" id="RHEA:13185"/>
        <dbReference type="ChEBI" id="CHEBI:15377"/>
        <dbReference type="ChEBI" id="CHEBI:28938"/>
        <dbReference type="ChEBI" id="CHEBI:57845"/>
        <dbReference type="ChEBI" id="CHEBI:58126"/>
        <dbReference type="EC" id="2.5.1.61"/>
    </reaction>
</comment>
<dbReference type="EC" id="2.5.1.61" evidence="8"/>
<evidence type="ECO:0000256" key="8">
    <source>
        <dbReference type="HAMAP-Rule" id="MF_00260"/>
    </source>
</evidence>
<evidence type="ECO:0000259" key="9">
    <source>
        <dbReference type="Pfam" id="PF01379"/>
    </source>
</evidence>
<dbReference type="Pfam" id="PF01379">
    <property type="entry name" value="Porphobil_deam"/>
    <property type="match status" value="1"/>
</dbReference>
<dbReference type="Pfam" id="PF03900">
    <property type="entry name" value="Porphobil_deamC"/>
    <property type="match status" value="1"/>
</dbReference>
<comment type="cofactor">
    <cofactor evidence="8">
        <name>dipyrromethane</name>
        <dbReference type="ChEBI" id="CHEBI:60342"/>
    </cofactor>
    <text evidence="8">Binds 1 dipyrromethane group covalently.</text>
</comment>
<evidence type="ECO:0000256" key="3">
    <source>
        <dbReference type="ARBA" id="ARBA00005638"/>
    </source>
</evidence>